<dbReference type="Pfam" id="PF11578">
    <property type="entry name" value="DUF3237"/>
    <property type="match status" value="1"/>
</dbReference>
<organism evidence="2 3">
    <name type="scientific">Madurella fahalii</name>
    <dbReference type="NCBI Taxonomy" id="1157608"/>
    <lineage>
        <taxon>Eukaryota</taxon>
        <taxon>Fungi</taxon>
        <taxon>Dikarya</taxon>
        <taxon>Ascomycota</taxon>
        <taxon>Pezizomycotina</taxon>
        <taxon>Sordariomycetes</taxon>
        <taxon>Sordariomycetidae</taxon>
        <taxon>Sordariales</taxon>
        <taxon>Sordariales incertae sedis</taxon>
        <taxon>Madurella</taxon>
    </lineage>
</organism>
<keyword evidence="3" id="KW-1185">Reference proteome</keyword>
<dbReference type="PANTHER" id="PTHR37315:SF1">
    <property type="entry name" value="UPF0311 PROTEIN BLR7842"/>
    <property type="match status" value="1"/>
</dbReference>
<dbReference type="EMBL" id="BAAFSV010000004">
    <property type="protein sequence ID" value="GAB1317014.1"/>
    <property type="molecule type" value="Genomic_DNA"/>
</dbReference>
<feature type="signal peptide" evidence="1">
    <location>
        <begin position="1"/>
        <end position="23"/>
    </location>
</feature>
<evidence type="ECO:0000313" key="2">
    <source>
        <dbReference type="EMBL" id="GAB1317014.1"/>
    </source>
</evidence>
<gene>
    <name evidence="2" type="ORF">MFIFM68171_07224</name>
</gene>
<dbReference type="PANTHER" id="PTHR37315">
    <property type="entry name" value="UPF0311 PROTEIN BLR7842"/>
    <property type="match status" value="1"/>
</dbReference>
<dbReference type="Gene3D" id="2.40.160.20">
    <property type="match status" value="1"/>
</dbReference>
<comment type="caution">
    <text evidence="2">The sequence shown here is derived from an EMBL/GenBank/DDBJ whole genome shotgun (WGS) entry which is preliminary data.</text>
</comment>
<dbReference type="InterPro" id="IPR020915">
    <property type="entry name" value="UPF0311"/>
</dbReference>
<dbReference type="GeneID" id="98177967"/>
<keyword evidence="1" id="KW-0732">Signal</keyword>
<dbReference type="Proteomes" id="UP001628179">
    <property type="component" value="Unassembled WGS sequence"/>
</dbReference>
<reference evidence="2 3" key="1">
    <citation type="submission" date="2024-09" db="EMBL/GenBank/DDBJ databases">
        <title>Itraconazole resistance in Madurella fahalii resulting from another homologue of gene encoding cytochrome P450 14-alpha sterol demethylase (CYP51).</title>
        <authorList>
            <person name="Yoshioka I."/>
            <person name="Fahal A.H."/>
            <person name="Kaneko S."/>
            <person name="Yaguchi T."/>
        </authorList>
    </citation>
    <scope>NUCLEOTIDE SEQUENCE [LARGE SCALE GENOMIC DNA]</scope>
    <source>
        <strain evidence="2 3">IFM 68171</strain>
    </source>
</reference>
<sequence length="168" mass="17462">MLSVKALTAAALCLLSSAGLTLGQGQANAPTAPGLTFLYSLNCTLGTPLTVGGGPHGNRVVIPIVGGSFSGPRLSGKVLDLGADWGLVDRNGTFSADTRYQLQTDDGAHIFIRTSGPAQSDGRLHLRLVFETGSAEYYWLNNIVAVGILSSGNGYVAIDAWQLESPKS</sequence>
<accession>A0ABQ0GGZ1</accession>
<proteinExistence type="predicted"/>
<dbReference type="RefSeq" id="XP_070918745.1">
    <property type="nucleotide sequence ID" value="XM_071062644.1"/>
</dbReference>
<feature type="chain" id="PRO_5047517259" evidence="1">
    <location>
        <begin position="24"/>
        <end position="168"/>
    </location>
</feature>
<name>A0ABQ0GGZ1_9PEZI</name>
<evidence type="ECO:0000256" key="1">
    <source>
        <dbReference type="SAM" id="SignalP"/>
    </source>
</evidence>
<evidence type="ECO:0000313" key="3">
    <source>
        <dbReference type="Proteomes" id="UP001628179"/>
    </source>
</evidence>
<protein>
    <submittedName>
        <fullName evidence="2">Scytalone dehydratase</fullName>
    </submittedName>
</protein>